<name>A0A7W7ZV54_9BACT</name>
<sequence length="205" mass="22194">MTRLLFCVLAVSGLSLIALRTTTIYAQTAPPVLHLSTEQPVADVQAASPGVRITHLVFDDSATSTLWDVETPFTLAGGESGCSFNLPVPHQHAALVRLSASKPNDMATRLVIDSFGDMSEELALATATRIDRQLEAAGWKFTPNAVRLSSARIRHLLQENSGIITSNLQCGHAQIFISVSLDPRHRKIVSCSFDYNLQPVPPPIP</sequence>
<comment type="caution">
    <text evidence="2">The sequence shown here is derived from an EMBL/GenBank/DDBJ whole genome shotgun (WGS) entry which is preliminary data.</text>
</comment>
<protein>
    <submittedName>
        <fullName evidence="2">Uncharacterized protein</fullName>
    </submittedName>
</protein>
<evidence type="ECO:0000256" key="1">
    <source>
        <dbReference type="SAM" id="SignalP"/>
    </source>
</evidence>
<keyword evidence="1" id="KW-0732">Signal</keyword>
<feature type="signal peptide" evidence="1">
    <location>
        <begin position="1"/>
        <end position="26"/>
    </location>
</feature>
<reference evidence="2 3" key="1">
    <citation type="submission" date="2020-08" db="EMBL/GenBank/DDBJ databases">
        <title>Genomic Encyclopedia of Type Strains, Phase IV (KMG-V): Genome sequencing to study the core and pangenomes of soil and plant-associated prokaryotes.</title>
        <authorList>
            <person name="Whitman W."/>
        </authorList>
    </citation>
    <scope>NUCLEOTIDE SEQUENCE [LARGE SCALE GENOMIC DNA]</scope>
    <source>
        <strain evidence="2 3">X5P3</strain>
    </source>
</reference>
<organism evidence="2 3">
    <name type="scientific">Granulicella mallensis</name>
    <dbReference type="NCBI Taxonomy" id="940614"/>
    <lineage>
        <taxon>Bacteria</taxon>
        <taxon>Pseudomonadati</taxon>
        <taxon>Acidobacteriota</taxon>
        <taxon>Terriglobia</taxon>
        <taxon>Terriglobales</taxon>
        <taxon>Acidobacteriaceae</taxon>
        <taxon>Granulicella</taxon>
    </lineage>
</organism>
<gene>
    <name evidence="2" type="ORF">HDF15_005080</name>
</gene>
<proteinExistence type="predicted"/>
<dbReference type="AlphaFoldDB" id="A0A7W7ZV54"/>
<evidence type="ECO:0000313" key="3">
    <source>
        <dbReference type="Proteomes" id="UP000584867"/>
    </source>
</evidence>
<dbReference type="RefSeq" id="WP_184260710.1">
    <property type="nucleotide sequence ID" value="NZ_JACHIO010000033.1"/>
</dbReference>
<feature type="chain" id="PRO_5031440606" evidence="1">
    <location>
        <begin position="27"/>
        <end position="205"/>
    </location>
</feature>
<accession>A0A7W7ZV54</accession>
<evidence type="ECO:0000313" key="2">
    <source>
        <dbReference type="EMBL" id="MBB5066696.1"/>
    </source>
</evidence>
<dbReference type="Proteomes" id="UP000584867">
    <property type="component" value="Unassembled WGS sequence"/>
</dbReference>
<dbReference type="EMBL" id="JACHIO010000033">
    <property type="protein sequence ID" value="MBB5066696.1"/>
    <property type="molecule type" value="Genomic_DNA"/>
</dbReference>